<evidence type="ECO:0000313" key="1">
    <source>
        <dbReference type="EMBL" id="KAK1354004.1"/>
    </source>
</evidence>
<comment type="caution">
    <text evidence="1">The sequence shown here is derived from an EMBL/GenBank/DDBJ whole genome shotgun (WGS) entry which is preliminary data.</text>
</comment>
<evidence type="ECO:0000313" key="2">
    <source>
        <dbReference type="Proteomes" id="UP001237642"/>
    </source>
</evidence>
<gene>
    <name evidence="1" type="ORF">POM88_047260</name>
</gene>
<reference evidence="1" key="2">
    <citation type="submission" date="2023-05" db="EMBL/GenBank/DDBJ databases">
        <authorList>
            <person name="Schelkunov M.I."/>
        </authorList>
    </citation>
    <scope>NUCLEOTIDE SEQUENCE</scope>
    <source>
        <strain evidence="1">Hsosn_3</strain>
        <tissue evidence="1">Leaf</tissue>
    </source>
</reference>
<keyword evidence="2" id="KW-1185">Reference proteome</keyword>
<reference evidence="1" key="1">
    <citation type="submission" date="2023-02" db="EMBL/GenBank/DDBJ databases">
        <title>Genome of toxic invasive species Heracleum sosnowskyi carries increased number of genes despite the absence of recent whole-genome duplications.</title>
        <authorList>
            <person name="Schelkunov M."/>
            <person name="Shtratnikova V."/>
            <person name="Makarenko M."/>
            <person name="Klepikova A."/>
            <person name="Omelchenko D."/>
            <person name="Novikova G."/>
            <person name="Obukhova E."/>
            <person name="Bogdanov V."/>
            <person name="Penin A."/>
            <person name="Logacheva M."/>
        </authorList>
    </citation>
    <scope>NUCLEOTIDE SEQUENCE</scope>
    <source>
        <strain evidence="1">Hsosn_3</strain>
        <tissue evidence="1">Leaf</tissue>
    </source>
</reference>
<accession>A0AAD8LZF3</accession>
<protein>
    <submittedName>
        <fullName evidence="1">Uncharacterized protein</fullName>
    </submittedName>
</protein>
<dbReference type="AlphaFoldDB" id="A0AAD8LZF3"/>
<name>A0AAD8LZF3_9APIA</name>
<dbReference type="Proteomes" id="UP001237642">
    <property type="component" value="Unassembled WGS sequence"/>
</dbReference>
<dbReference type="EMBL" id="JAUIZM010000011">
    <property type="protein sequence ID" value="KAK1354004.1"/>
    <property type="molecule type" value="Genomic_DNA"/>
</dbReference>
<proteinExistence type="predicted"/>
<organism evidence="1 2">
    <name type="scientific">Heracleum sosnowskyi</name>
    <dbReference type="NCBI Taxonomy" id="360622"/>
    <lineage>
        <taxon>Eukaryota</taxon>
        <taxon>Viridiplantae</taxon>
        <taxon>Streptophyta</taxon>
        <taxon>Embryophyta</taxon>
        <taxon>Tracheophyta</taxon>
        <taxon>Spermatophyta</taxon>
        <taxon>Magnoliopsida</taxon>
        <taxon>eudicotyledons</taxon>
        <taxon>Gunneridae</taxon>
        <taxon>Pentapetalae</taxon>
        <taxon>asterids</taxon>
        <taxon>campanulids</taxon>
        <taxon>Apiales</taxon>
        <taxon>Apiaceae</taxon>
        <taxon>Apioideae</taxon>
        <taxon>apioid superclade</taxon>
        <taxon>Tordylieae</taxon>
        <taxon>Tordyliinae</taxon>
        <taxon>Heracleum</taxon>
    </lineage>
</organism>
<sequence>MSSPMNVKAKKQRSMLCDYKQSLLRLEIVDDQTDQATTLNKCEARRRSDGRYIVNNYKFMDYRLLPYSSAEQYADALSKGSQNGGVDGIIDEIPYIKAFLSKYSPD</sequence>